<sequence>MSQRFIVIGDRTSHGGTVIEASGSSFSGNIKIARVGDKVTCPKKGHGTCAIVSGDPSVIIDGMPVARDGDKTACGAVLIASQGATTVG</sequence>
<proteinExistence type="predicted"/>
<organism evidence="1 2">
    <name type="scientific">Sulfuriferula nivalis</name>
    <dbReference type="NCBI Taxonomy" id="2675298"/>
    <lineage>
        <taxon>Bacteria</taxon>
        <taxon>Pseudomonadati</taxon>
        <taxon>Pseudomonadota</taxon>
        <taxon>Betaproteobacteria</taxon>
        <taxon>Nitrosomonadales</taxon>
        <taxon>Sulfuricellaceae</taxon>
        <taxon>Sulfuriferula</taxon>
    </lineage>
</organism>
<dbReference type="InterPro" id="IPR008727">
    <property type="entry name" value="PAAR_motif"/>
</dbReference>
<name>A0A809REK5_9PROT</name>
<dbReference type="CDD" id="cd14744">
    <property type="entry name" value="PAAR_CT_2"/>
    <property type="match status" value="1"/>
</dbReference>
<evidence type="ECO:0000313" key="2">
    <source>
        <dbReference type="Proteomes" id="UP000463939"/>
    </source>
</evidence>
<evidence type="ECO:0000313" key="1">
    <source>
        <dbReference type="EMBL" id="BBP00045.1"/>
    </source>
</evidence>
<dbReference type="EMBL" id="AP021881">
    <property type="protein sequence ID" value="BBP00045.1"/>
    <property type="molecule type" value="Genomic_DNA"/>
</dbReference>
<dbReference type="KEGG" id="sniv:SFSGTM_07530"/>
<gene>
    <name evidence="1" type="ORF">SFSGTM_07530</name>
</gene>
<evidence type="ECO:0008006" key="3">
    <source>
        <dbReference type="Google" id="ProtNLM"/>
    </source>
</evidence>
<dbReference type="Gene3D" id="2.60.200.60">
    <property type="match status" value="1"/>
</dbReference>
<dbReference type="Pfam" id="PF05488">
    <property type="entry name" value="PAAR_motif"/>
    <property type="match status" value="1"/>
</dbReference>
<dbReference type="AlphaFoldDB" id="A0A809REK5"/>
<reference evidence="2" key="1">
    <citation type="submission" date="2019-11" db="EMBL/GenBank/DDBJ databases">
        <title>Isolation and characterization of a novel species in the genus Sulfuriferula.</title>
        <authorList>
            <person name="Mochizuki J."/>
            <person name="Kojima H."/>
            <person name="Fukui M."/>
        </authorList>
    </citation>
    <scope>NUCLEOTIDE SEQUENCE [LARGE SCALE GENOMIC DNA]</scope>
    <source>
        <strain evidence="2">SGTM</strain>
    </source>
</reference>
<dbReference type="RefSeq" id="WP_162084015.1">
    <property type="nucleotide sequence ID" value="NZ_AP021881.1"/>
</dbReference>
<dbReference type="Proteomes" id="UP000463939">
    <property type="component" value="Chromosome"/>
</dbReference>
<keyword evidence="2" id="KW-1185">Reference proteome</keyword>
<accession>A0A809REK5</accession>
<protein>
    <recommendedName>
        <fullName evidence="3">PAAR domain-containing protein</fullName>
    </recommendedName>
</protein>